<dbReference type="EMBL" id="MEKH01000006">
    <property type="protein sequence ID" value="ODO06658.1"/>
    <property type="molecule type" value="Genomic_DNA"/>
</dbReference>
<name>A0A1E3K0J0_9TREE</name>
<organism evidence="1 2">
    <name type="scientific">Cryptococcus amylolentus CBS 6273</name>
    <dbReference type="NCBI Taxonomy" id="1296118"/>
    <lineage>
        <taxon>Eukaryota</taxon>
        <taxon>Fungi</taxon>
        <taxon>Dikarya</taxon>
        <taxon>Basidiomycota</taxon>
        <taxon>Agaricomycotina</taxon>
        <taxon>Tremellomycetes</taxon>
        <taxon>Tremellales</taxon>
        <taxon>Cryptococcaceae</taxon>
        <taxon>Cryptococcus</taxon>
    </lineage>
</organism>
<reference evidence="1 2" key="1">
    <citation type="submission" date="2016-06" db="EMBL/GenBank/DDBJ databases">
        <title>Evolution of pathogenesis and genome organization in the Tremellales.</title>
        <authorList>
            <person name="Cuomo C."/>
            <person name="Litvintseva A."/>
            <person name="Heitman J."/>
            <person name="Chen Y."/>
            <person name="Sun S."/>
            <person name="Springer D."/>
            <person name="Dromer F."/>
            <person name="Young S."/>
            <person name="Zeng Q."/>
            <person name="Chapman S."/>
            <person name="Gujja S."/>
            <person name="Saif S."/>
            <person name="Birren B."/>
        </authorList>
    </citation>
    <scope>NUCLEOTIDE SEQUENCE [LARGE SCALE GENOMIC DNA]</scope>
    <source>
        <strain evidence="1 2">CBS 6273</strain>
    </source>
</reference>
<proteinExistence type="predicted"/>
<comment type="caution">
    <text evidence="1">The sequence shown here is derived from an EMBL/GenBank/DDBJ whole genome shotgun (WGS) entry which is preliminary data.</text>
</comment>
<dbReference type="AlphaFoldDB" id="A0A1E3K0J0"/>
<dbReference type="OrthoDB" id="10490994at2759"/>
<accession>A0A1E3K0J0</accession>
<dbReference type="Proteomes" id="UP000095149">
    <property type="component" value="Unassembled WGS sequence"/>
</dbReference>
<evidence type="ECO:0000313" key="1">
    <source>
        <dbReference type="EMBL" id="ODO06658.1"/>
    </source>
</evidence>
<sequence>MGLTISITYSPLPPDFDLRLREVARQVVNEEWDRRTHKIDPATPILPPQEPELSEAIRQAGPKDEEREEAFNQHKAPLTLFGATVDNNAPAIATVNDAPQDPATLPLQVASKQGTFSASHQSPLRIPQAGKSTIVVAKALPVPVSAGQASKNEQYRTYVNEYHQTVKFHPGVITAPSLAVMASAKKKSDKLARKIWLGMTKFDASLIATCKEAPLIRTSVTRRLEVPEGNFLPKFYNEEWLFSEAPLLKETCSLWRDIWATTLAQRQLGSSKCQWVLVEDPEWWSPLIFRLPDNLRFNHTTTSSQLPRPTTVHRALVDPKFLTEKAFKSWAKHVTNPPKASAKAFATKPSLQSLLEARKDGSCDKVNRHTMVLKDLGSERRLDLLVRRDEDSRSFRALVRRDIWGLRKAE</sequence>
<gene>
    <name evidence="1" type="ORF">I350_04016</name>
</gene>
<evidence type="ECO:0000313" key="2">
    <source>
        <dbReference type="Proteomes" id="UP000095149"/>
    </source>
</evidence>
<protein>
    <submittedName>
        <fullName evidence="1">Uncharacterized protein</fullName>
    </submittedName>
</protein>